<dbReference type="PANTHER" id="PTHR43065:SF42">
    <property type="entry name" value="TWO-COMPONENT SENSOR PPRA"/>
    <property type="match status" value="1"/>
</dbReference>
<dbReference type="SMART" id="SM00091">
    <property type="entry name" value="PAS"/>
    <property type="match status" value="2"/>
</dbReference>
<dbReference type="CDD" id="cd00130">
    <property type="entry name" value="PAS"/>
    <property type="match status" value="2"/>
</dbReference>
<protein>
    <recommendedName>
        <fullName evidence="2">histidine kinase</fullName>
        <ecNumber evidence="2">2.7.13.3</ecNumber>
    </recommendedName>
</protein>
<accession>A0A2V3UUL9</accession>
<feature type="domain" description="Histidine kinase" evidence="4">
    <location>
        <begin position="321"/>
        <end position="541"/>
    </location>
</feature>
<keyword evidence="3" id="KW-0597">Phosphoprotein</keyword>
<feature type="domain" description="PAS" evidence="5">
    <location>
        <begin position="142"/>
        <end position="187"/>
    </location>
</feature>
<dbReference type="EMBL" id="QJJM01000012">
    <property type="protein sequence ID" value="PXW71607.1"/>
    <property type="molecule type" value="Genomic_DNA"/>
</dbReference>
<name>A0A2V3UUL9_9SPHN</name>
<dbReference type="PROSITE" id="PS50109">
    <property type="entry name" value="HIS_KIN"/>
    <property type="match status" value="1"/>
</dbReference>
<dbReference type="EC" id="2.7.13.3" evidence="2"/>
<evidence type="ECO:0000256" key="2">
    <source>
        <dbReference type="ARBA" id="ARBA00012438"/>
    </source>
</evidence>
<dbReference type="InterPro" id="IPR003594">
    <property type="entry name" value="HATPase_dom"/>
</dbReference>
<reference evidence="6 7" key="1">
    <citation type="submission" date="2018-05" db="EMBL/GenBank/DDBJ databases">
        <title>Genomic Encyclopedia of Type Strains, Phase IV (KMG-IV): sequencing the most valuable type-strain genomes for metagenomic binning, comparative biology and taxonomic classification.</title>
        <authorList>
            <person name="Goeker M."/>
        </authorList>
    </citation>
    <scope>NUCLEOTIDE SEQUENCE [LARGE SCALE GENOMIC DNA]</scope>
    <source>
        <strain evidence="6 7">DSM 3183</strain>
    </source>
</reference>
<dbReference type="SUPFAM" id="SSF55785">
    <property type="entry name" value="PYP-like sensor domain (PAS domain)"/>
    <property type="match status" value="2"/>
</dbReference>
<organism evidence="6 7">
    <name type="scientific">Blastomonas natatoria</name>
    <dbReference type="NCBI Taxonomy" id="34015"/>
    <lineage>
        <taxon>Bacteria</taxon>
        <taxon>Pseudomonadati</taxon>
        <taxon>Pseudomonadota</taxon>
        <taxon>Alphaproteobacteria</taxon>
        <taxon>Sphingomonadales</taxon>
        <taxon>Sphingomonadaceae</taxon>
        <taxon>Blastomonas</taxon>
    </lineage>
</organism>
<dbReference type="InterPro" id="IPR005467">
    <property type="entry name" value="His_kinase_dom"/>
</dbReference>
<dbReference type="Proteomes" id="UP000248014">
    <property type="component" value="Unassembled WGS sequence"/>
</dbReference>
<dbReference type="SMART" id="SM00387">
    <property type="entry name" value="HATPase_c"/>
    <property type="match status" value="1"/>
</dbReference>
<dbReference type="PANTHER" id="PTHR43065">
    <property type="entry name" value="SENSOR HISTIDINE KINASE"/>
    <property type="match status" value="1"/>
</dbReference>
<dbReference type="InterPro" id="IPR004358">
    <property type="entry name" value="Sig_transdc_His_kin-like_C"/>
</dbReference>
<dbReference type="Pfam" id="PF08448">
    <property type="entry name" value="PAS_4"/>
    <property type="match status" value="2"/>
</dbReference>
<evidence type="ECO:0000256" key="1">
    <source>
        <dbReference type="ARBA" id="ARBA00000085"/>
    </source>
</evidence>
<dbReference type="InterPro" id="IPR013656">
    <property type="entry name" value="PAS_4"/>
</dbReference>
<dbReference type="Gene3D" id="3.30.565.10">
    <property type="entry name" value="Histidine kinase-like ATPase, C-terminal domain"/>
    <property type="match status" value="1"/>
</dbReference>
<keyword evidence="7" id="KW-1185">Reference proteome</keyword>
<dbReference type="SMART" id="SM00388">
    <property type="entry name" value="HisKA"/>
    <property type="match status" value="1"/>
</dbReference>
<dbReference type="PROSITE" id="PS50112">
    <property type="entry name" value="PAS"/>
    <property type="match status" value="1"/>
</dbReference>
<dbReference type="RefSeq" id="WP_167398568.1">
    <property type="nucleotide sequence ID" value="NZ_QJJM01000012.1"/>
</dbReference>
<dbReference type="Gene3D" id="1.10.287.130">
    <property type="match status" value="1"/>
</dbReference>
<dbReference type="AlphaFoldDB" id="A0A2V3UUL9"/>
<dbReference type="PRINTS" id="PR00344">
    <property type="entry name" value="BCTRLSENSOR"/>
</dbReference>
<dbReference type="InterPro" id="IPR036097">
    <property type="entry name" value="HisK_dim/P_sf"/>
</dbReference>
<dbReference type="InterPro" id="IPR000014">
    <property type="entry name" value="PAS"/>
</dbReference>
<evidence type="ECO:0000259" key="4">
    <source>
        <dbReference type="PROSITE" id="PS50109"/>
    </source>
</evidence>
<dbReference type="Pfam" id="PF02518">
    <property type="entry name" value="HATPase_c"/>
    <property type="match status" value="1"/>
</dbReference>
<sequence length="548" mass="58749">MGDIQPLRIEDATSAAELDALYARAPLGLGLVDRELRFVRVNPALADMNGVPPEAHVGRKVWDLVPDLRATAEPILLRVIESGEPLRDVAITGTTLAYPGQIREWREQFYPIFADTGEVTGIGIICEDVTEQRRQDRELRESEDQLRRVLDQLFAFVGVLTLDGHVDYANRAPLEAAGLALADVVGRPFWDAPWWSYDTAVQDRLKAAVASAGTGQVVRYDVPVQLGDALVTIDFQLAPLRDATGQIAGLIPSGTVIEERVQAERALRALADDLEMTVARRTAALHEANAQLTDEIARREATQDALIRSQKMEAMGRLVAGVAHDFNNILAAVLSGLALIGRRIDDPDALKLVDMSTNAAMRGTGLVKQLLAFARQQRLDPERIDVATFLAELEPLLHVSAGSGISVTIENDGQCGAIMADAAQLQSALLNLVINARDAMPDGGSICIVARMIRVPGDVVGCELADGDYAAISVIDNGSGMTPEVLARVAEPFFTTKQPGKGTGLGVSMVHGFTHQSGGGLAIESEPGKGTAMTLFLPRLAEGQGIVQ</sequence>
<dbReference type="InterPro" id="IPR036890">
    <property type="entry name" value="HATPase_C_sf"/>
</dbReference>
<dbReference type="InterPro" id="IPR003661">
    <property type="entry name" value="HisK_dim/P_dom"/>
</dbReference>
<comment type="caution">
    <text evidence="6">The sequence shown here is derived from an EMBL/GenBank/DDBJ whole genome shotgun (WGS) entry which is preliminary data.</text>
</comment>
<dbReference type="InterPro" id="IPR035965">
    <property type="entry name" value="PAS-like_dom_sf"/>
</dbReference>
<proteinExistence type="predicted"/>
<evidence type="ECO:0000313" key="7">
    <source>
        <dbReference type="Proteomes" id="UP000248014"/>
    </source>
</evidence>
<dbReference type="Gene3D" id="3.30.450.20">
    <property type="entry name" value="PAS domain"/>
    <property type="match status" value="2"/>
</dbReference>
<dbReference type="CDD" id="cd00082">
    <property type="entry name" value="HisKA"/>
    <property type="match status" value="1"/>
</dbReference>
<gene>
    <name evidence="6" type="ORF">C7451_11251</name>
</gene>
<dbReference type="Pfam" id="PF00512">
    <property type="entry name" value="HisKA"/>
    <property type="match status" value="1"/>
</dbReference>
<evidence type="ECO:0000259" key="5">
    <source>
        <dbReference type="PROSITE" id="PS50112"/>
    </source>
</evidence>
<evidence type="ECO:0000256" key="3">
    <source>
        <dbReference type="ARBA" id="ARBA00022553"/>
    </source>
</evidence>
<dbReference type="GO" id="GO:0000155">
    <property type="term" value="F:phosphorelay sensor kinase activity"/>
    <property type="evidence" value="ECO:0007669"/>
    <property type="project" value="InterPro"/>
</dbReference>
<dbReference type="SUPFAM" id="SSF47384">
    <property type="entry name" value="Homodimeric domain of signal transducing histidine kinase"/>
    <property type="match status" value="1"/>
</dbReference>
<dbReference type="SUPFAM" id="SSF55874">
    <property type="entry name" value="ATPase domain of HSP90 chaperone/DNA topoisomerase II/histidine kinase"/>
    <property type="match status" value="1"/>
</dbReference>
<comment type="catalytic activity">
    <reaction evidence="1">
        <text>ATP + protein L-histidine = ADP + protein N-phospho-L-histidine.</text>
        <dbReference type="EC" id="2.7.13.3"/>
    </reaction>
</comment>
<dbReference type="NCBIfam" id="TIGR00229">
    <property type="entry name" value="sensory_box"/>
    <property type="match status" value="2"/>
</dbReference>
<evidence type="ECO:0000313" key="6">
    <source>
        <dbReference type="EMBL" id="PXW71607.1"/>
    </source>
</evidence>